<evidence type="ECO:0000313" key="3">
    <source>
        <dbReference type="Proteomes" id="UP001146793"/>
    </source>
</evidence>
<evidence type="ECO:0000313" key="2">
    <source>
        <dbReference type="EMBL" id="KAJ3436601.1"/>
    </source>
</evidence>
<reference evidence="2" key="1">
    <citation type="submission" date="2022-08" db="EMBL/GenBank/DDBJ databases">
        <title>Novel sulphate-reducing endosymbionts in the free-living metamonad Anaeramoeba.</title>
        <authorList>
            <person name="Jerlstrom-Hultqvist J."/>
            <person name="Cepicka I."/>
            <person name="Gallot-Lavallee L."/>
            <person name="Salas-Leiva D."/>
            <person name="Curtis B.A."/>
            <person name="Zahonova K."/>
            <person name="Pipaliya S."/>
            <person name="Dacks J."/>
            <person name="Roger A.J."/>
        </authorList>
    </citation>
    <scope>NUCLEOTIDE SEQUENCE</scope>
    <source>
        <strain evidence="2">Busselton2</strain>
    </source>
</reference>
<dbReference type="EMBL" id="JANTQA010000036">
    <property type="protein sequence ID" value="KAJ3436601.1"/>
    <property type="molecule type" value="Genomic_DNA"/>
</dbReference>
<name>A0AAV7Z6H7_9EUKA</name>
<evidence type="ECO:0000256" key="1">
    <source>
        <dbReference type="SAM" id="MobiDB-lite"/>
    </source>
</evidence>
<dbReference type="Proteomes" id="UP001146793">
    <property type="component" value="Unassembled WGS sequence"/>
</dbReference>
<organism evidence="2 3">
    <name type="scientific">Anaeramoeba flamelloides</name>
    <dbReference type="NCBI Taxonomy" id="1746091"/>
    <lineage>
        <taxon>Eukaryota</taxon>
        <taxon>Metamonada</taxon>
        <taxon>Anaeramoebidae</taxon>
        <taxon>Anaeramoeba</taxon>
    </lineage>
</organism>
<proteinExistence type="predicted"/>
<feature type="compositionally biased region" description="Basic residues" evidence="1">
    <location>
        <begin position="135"/>
        <end position="144"/>
    </location>
</feature>
<gene>
    <name evidence="2" type="ORF">M0812_18660</name>
</gene>
<sequence length="170" mass="20046">MIEEIQINGLIRSGSQNNGNQIFNGQPNKNFLSKDSIEIYGLKHYQCNDYRKFKDLDQNKQQKYEESLNSFQNQAVHDTFPGLLFVNRKIHNNRKRYYPNVYNSQNYQFTKCLPSTSPTEPDLPNWLCDPNNKKQTQKKTPTNRKHNEPSKNIFKRRRTICVFHLGSGCK</sequence>
<accession>A0AAV7Z6H7</accession>
<comment type="caution">
    <text evidence="2">The sequence shown here is derived from an EMBL/GenBank/DDBJ whole genome shotgun (WGS) entry which is preliminary data.</text>
</comment>
<dbReference type="AlphaFoldDB" id="A0AAV7Z6H7"/>
<protein>
    <submittedName>
        <fullName evidence="2">Uncharacterized protein</fullName>
    </submittedName>
</protein>
<feature type="region of interest" description="Disordered" evidence="1">
    <location>
        <begin position="120"/>
        <end position="149"/>
    </location>
</feature>